<evidence type="ECO:0000313" key="5">
    <source>
        <dbReference type="EMBL" id="CAD6193328.1"/>
    </source>
</evidence>
<dbReference type="Gene3D" id="2.10.90.10">
    <property type="entry name" value="Cystine-knot cytokines"/>
    <property type="match status" value="1"/>
</dbReference>
<dbReference type="EMBL" id="CAJGYM010000034">
    <property type="protein sequence ID" value="CAD6193328.1"/>
    <property type="molecule type" value="Genomic_DNA"/>
</dbReference>
<dbReference type="GO" id="GO:0005125">
    <property type="term" value="F:cytokine activity"/>
    <property type="evidence" value="ECO:0007669"/>
    <property type="project" value="InterPro"/>
</dbReference>
<comment type="caution">
    <text evidence="5">The sequence shown here is derived from an EMBL/GenBank/DDBJ whole genome shotgun (WGS) entry which is preliminary data.</text>
</comment>
<dbReference type="Proteomes" id="UP000835052">
    <property type="component" value="Unassembled WGS sequence"/>
</dbReference>
<keyword evidence="4" id="KW-0732">Signal</keyword>
<evidence type="ECO:0000313" key="6">
    <source>
        <dbReference type="Proteomes" id="UP000835052"/>
    </source>
</evidence>
<dbReference type="AlphaFoldDB" id="A0A8S1HG84"/>
<sequence>MSCRLTSKSVGALVLSISYLIAASEAYRIRRELEEDDMFPPDECFHKYSENNHFKIFSEFLNRKNSSHYSPIAPSFQQALHRLQMKGLRHGELITTSGSKCNSKKLDVISAETPLRERALCKFEYALNYNPRRLPAALTEVKCSCPRPNPKLVGKKIFECEHLKYSIRVLMWDDLCNTFREETETISLACIPVLQANTNADSDDDFMYTIKAEVPT</sequence>
<evidence type="ECO:0000256" key="3">
    <source>
        <dbReference type="ARBA" id="ARBA00022525"/>
    </source>
</evidence>
<evidence type="ECO:0000256" key="2">
    <source>
        <dbReference type="ARBA" id="ARBA00007236"/>
    </source>
</evidence>
<proteinExistence type="inferred from homology"/>
<comment type="similarity">
    <text evidence="2">Belongs to the IL-17 family.</text>
</comment>
<dbReference type="InterPro" id="IPR029034">
    <property type="entry name" value="Cystine-knot_cytokine"/>
</dbReference>
<name>A0A8S1HG84_9PELO</name>
<protein>
    <submittedName>
        <fullName evidence="5">Uncharacterized protein</fullName>
    </submittedName>
</protein>
<comment type="subcellular location">
    <subcellularLocation>
        <location evidence="1">Secreted</location>
    </subcellularLocation>
</comment>
<reference evidence="5" key="1">
    <citation type="submission" date="2020-10" db="EMBL/GenBank/DDBJ databases">
        <authorList>
            <person name="Kikuchi T."/>
        </authorList>
    </citation>
    <scope>NUCLEOTIDE SEQUENCE</scope>
    <source>
        <strain evidence="5">NKZ352</strain>
    </source>
</reference>
<organism evidence="5 6">
    <name type="scientific">Caenorhabditis auriculariae</name>
    <dbReference type="NCBI Taxonomy" id="2777116"/>
    <lineage>
        <taxon>Eukaryota</taxon>
        <taxon>Metazoa</taxon>
        <taxon>Ecdysozoa</taxon>
        <taxon>Nematoda</taxon>
        <taxon>Chromadorea</taxon>
        <taxon>Rhabditida</taxon>
        <taxon>Rhabditina</taxon>
        <taxon>Rhabditomorpha</taxon>
        <taxon>Rhabditoidea</taxon>
        <taxon>Rhabditidae</taxon>
        <taxon>Peloderinae</taxon>
        <taxon>Caenorhabditis</taxon>
    </lineage>
</organism>
<dbReference type="InterPro" id="IPR010345">
    <property type="entry name" value="IL-17_fam"/>
</dbReference>
<keyword evidence="6" id="KW-1185">Reference proteome</keyword>
<evidence type="ECO:0000256" key="4">
    <source>
        <dbReference type="ARBA" id="ARBA00022729"/>
    </source>
</evidence>
<dbReference type="GO" id="GO:0005576">
    <property type="term" value="C:extracellular region"/>
    <property type="evidence" value="ECO:0007669"/>
    <property type="project" value="UniProtKB-SubCell"/>
</dbReference>
<gene>
    <name evidence="5" type="ORF">CAUJ_LOCUS9247</name>
</gene>
<dbReference type="Pfam" id="PF06083">
    <property type="entry name" value="IL17"/>
    <property type="match status" value="1"/>
</dbReference>
<keyword evidence="3" id="KW-0964">Secreted</keyword>
<accession>A0A8S1HG84</accession>
<dbReference type="SUPFAM" id="SSF57501">
    <property type="entry name" value="Cystine-knot cytokines"/>
    <property type="match status" value="1"/>
</dbReference>
<dbReference type="OrthoDB" id="5802485at2759"/>
<evidence type="ECO:0000256" key="1">
    <source>
        <dbReference type="ARBA" id="ARBA00004613"/>
    </source>
</evidence>